<proteinExistence type="predicted"/>
<dbReference type="PANTHER" id="PTHR33542:SF3">
    <property type="entry name" value="SIROHYDROCHLORIN FERROCHELATASE, CHLOROPLASTIC"/>
    <property type="match status" value="1"/>
</dbReference>
<reference evidence="4 5" key="1">
    <citation type="submission" date="2008-04" db="EMBL/GenBank/DDBJ databases">
        <title>Complete sequence of chromosome of Natranaerobius thermophilus JW/NM-WN-LF.</title>
        <authorList>
            <consortium name="US DOE Joint Genome Institute"/>
            <person name="Copeland A."/>
            <person name="Lucas S."/>
            <person name="Lapidus A."/>
            <person name="Glavina del Rio T."/>
            <person name="Dalin E."/>
            <person name="Tice H."/>
            <person name="Bruce D."/>
            <person name="Goodwin L."/>
            <person name="Pitluck S."/>
            <person name="Chertkov O."/>
            <person name="Brettin T."/>
            <person name="Detter J.C."/>
            <person name="Han C."/>
            <person name="Kuske C.R."/>
            <person name="Schmutz J."/>
            <person name="Larimer F."/>
            <person name="Land M."/>
            <person name="Hauser L."/>
            <person name="Kyrpides N."/>
            <person name="Lykidis A."/>
            <person name="Mesbah N.M."/>
            <person name="Wiegel J."/>
        </authorList>
    </citation>
    <scope>NUCLEOTIDE SEQUENCE [LARGE SCALE GENOMIC DNA]</scope>
    <source>
        <strain evidence="5">ATCC BAA-1301 / DSM 18059 / JW/NM-WN-LF</strain>
    </source>
</reference>
<protein>
    <submittedName>
        <fullName evidence="4">Cobalamin (Vitamin B12) biosynthesis CbiX protein</fullName>
    </submittedName>
</protein>
<evidence type="ECO:0000256" key="2">
    <source>
        <dbReference type="ARBA" id="ARBA00023239"/>
    </source>
</evidence>
<gene>
    <name evidence="4" type="ordered locus">Nther_0928</name>
</gene>
<organism evidence="4 5">
    <name type="scientific">Natranaerobius thermophilus (strain ATCC BAA-1301 / DSM 18059 / JW/NM-WN-LF)</name>
    <dbReference type="NCBI Taxonomy" id="457570"/>
    <lineage>
        <taxon>Bacteria</taxon>
        <taxon>Bacillati</taxon>
        <taxon>Bacillota</taxon>
        <taxon>Clostridia</taxon>
        <taxon>Natranaerobiales</taxon>
        <taxon>Natranaerobiaceae</taxon>
        <taxon>Natranaerobius</taxon>
    </lineage>
</organism>
<keyword evidence="2" id="KW-0456">Lyase</keyword>
<dbReference type="AlphaFoldDB" id="B2A0F2"/>
<evidence type="ECO:0000256" key="1">
    <source>
        <dbReference type="ARBA" id="ARBA00022723"/>
    </source>
</evidence>
<dbReference type="eggNOG" id="COG2138">
    <property type="taxonomic scope" value="Bacteria"/>
</dbReference>
<dbReference type="OrthoDB" id="9797895at2"/>
<name>B2A0F2_NATTJ</name>
<dbReference type="SUPFAM" id="SSF53800">
    <property type="entry name" value="Chelatase"/>
    <property type="match status" value="1"/>
</dbReference>
<evidence type="ECO:0000259" key="3">
    <source>
        <dbReference type="PROSITE" id="PS50197"/>
    </source>
</evidence>
<dbReference type="InterPro" id="IPR002762">
    <property type="entry name" value="CbiX-like"/>
</dbReference>
<reference evidence="4 5" key="2">
    <citation type="journal article" date="2011" name="J. Bacteriol.">
        <title>Complete genome sequence of the anaerobic, halophilic alkalithermophile Natranaerobius thermophilus JW/NM-WN-LF.</title>
        <authorList>
            <person name="Zhao B."/>
            <person name="Mesbah N.M."/>
            <person name="Dalin E."/>
            <person name="Goodwin L."/>
            <person name="Nolan M."/>
            <person name="Pitluck S."/>
            <person name="Chertkov O."/>
            <person name="Brettin T.S."/>
            <person name="Han J."/>
            <person name="Larimer F.W."/>
            <person name="Land M.L."/>
            <person name="Hauser L."/>
            <person name="Kyrpides N."/>
            <person name="Wiegel J."/>
        </authorList>
    </citation>
    <scope>NUCLEOTIDE SEQUENCE [LARGE SCALE GENOMIC DNA]</scope>
    <source>
        <strain evidence="5">ATCC BAA-1301 / DSM 18059 / JW/NM-WN-LF</strain>
    </source>
</reference>
<dbReference type="Pfam" id="PF01903">
    <property type="entry name" value="CbiX"/>
    <property type="match status" value="1"/>
</dbReference>
<dbReference type="CDD" id="cd03416">
    <property type="entry name" value="CbiX_SirB_N"/>
    <property type="match status" value="1"/>
</dbReference>
<dbReference type="EMBL" id="CP001034">
    <property type="protein sequence ID" value="ACB84513.1"/>
    <property type="molecule type" value="Genomic_DNA"/>
</dbReference>
<dbReference type="KEGG" id="nth:Nther_0928"/>
<feature type="domain" description="BEACH" evidence="3">
    <location>
        <begin position="1"/>
        <end position="77"/>
    </location>
</feature>
<dbReference type="Gene3D" id="3.40.50.1400">
    <property type="match status" value="1"/>
</dbReference>
<dbReference type="RefSeq" id="WP_012447391.1">
    <property type="nucleotide sequence ID" value="NC_010718.1"/>
</dbReference>
<keyword evidence="1" id="KW-0479">Metal-binding</keyword>
<dbReference type="Proteomes" id="UP000001683">
    <property type="component" value="Chromosome"/>
</dbReference>
<dbReference type="HOGENOM" id="CLU_065901_2_0_9"/>
<evidence type="ECO:0000313" key="4">
    <source>
        <dbReference type="EMBL" id="ACB84513.1"/>
    </source>
</evidence>
<dbReference type="PANTHER" id="PTHR33542">
    <property type="entry name" value="SIROHYDROCHLORIN FERROCHELATASE, CHLOROPLASTIC"/>
    <property type="match status" value="1"/>
</dbReference>
<accession>B2A0F2</accession>
<evidence type="ECO:0000313" key="5">
    <source>
        <dbReference type="Proteomes" id="UP000001683"/>
    </source>
</evidence>
<dbReference type="PROSITE" id="PS50197">
    <property type="entry name" value="BEACH"/>
    <property type="match status" value="1"/>
</dbReference>
<dbReference type="InParanoid" id="B2A0F2"/>
<dbReference type="InterPro" id="IPR050963">
    <property type="entry name" value="Sirohydro_Cobaltochel/CbiX"/>
</dbReference>
<keyword evidence="5" id="KW-1185">Reference proteome</keyword>
<sequence>MEINIILGHGSRNPEANEVLKTLATMYRENNHTDTSYAFLQFASPTLEEVLEDAISKKYQTIVIAPVFLYPGVHIKKDIPEKLEKYRRENPEKTFILANPIGEDPRLIKIIENRIASAKGSQKND</sequence>
<dbReference type="InterPro" id="IPR000409">
    <property type="entry name" value="BEACH_dom"/>
</dbReference>
<dbReference type="STRING" id="457570.Nther_0928"/>
<dbReference type="GO" id="GO:0016829">
    <property type="term" value="F:lyase activity"/>
    <property type="evidence" value="ECO:0007669"/>
    <property type="project" value="UniProtKB-KW"/>
</dbReference>
<dbReference type="GO" id="GO:0046872">
    <property type="term" value="F:metal ion binding"/>
    <property type="evidence" value="ECO:0007669"/>
    <property type="project" value="UniProtKB-KW"/>
</dbReference>